<dbReference type="Proteomes" id="UP000032702">
    <property type="component" value="Unassembled WGS sequence"/>
</dbReference>
<dbReference type="EMBL" id="AAMD01000105">
    <property type="protein sequence ID" value="EAU64742.1"/>
    <property type="molecule type" value="Genomic_DNA"/>
</dbReference>
<dbReference type="NCBIfam" id="TIGR02264">
    <property type="entry name" value="gmx_para_CXXCG"/>
    <property type="match status" value="1"/>
</dbReference>
<dbReference type="PATRIC" id="fig|378806.16.peg.3720"/>
<dbReference type="Pfam" id="PF09535">
    <property type="entry name" value="Gmx_para_CXXCG"/>
    <property type="match status" value="1"/>
</dbReference>
<protein>
    <recommendedName>
        <fullName evidence="3">Myxococcus xanthus double-CXXCG motif paralogous family</fullName>
    </recommendedName>
</protein>
<proteinExistence type="predicted"/>
<sequence length="280" mass="31383">MARLQAKRWTLPRQYPTLWVVSRQPFSQDEIGRHAKAVEIMKLYEFKGAEPRFTGNLGNAKHPWGLPGVQPCAVCRAGGGVIGLQYPCVDLSALPAGELEKLSNSWPVSFEEFSRLRELIRPLAPTGALLEPGTRLGPLVGPASGHFGQLFMQNPWSLYLRREALEFLHDVGLRGLKGCPLNVHFRMKRPPELRELDLELHGRFHPSCLPPNRKPPCMKCGNDSLTLPKTFWLDARSVPADLDVFRFLDAPGIIIATARLVEAVHQLELDGVVFQEMNVR</sequence>
<evidence type="ECO:0008006" key="3">
    <source>
        <dbReference type="Google" id="ProtNLM"/>
    </source>
</evidence>
<organism evidence="1 2">
    <name type="scientific">Stigmatella aurantiaca (strain DW4/3-1)</name>
    <dbReference type="NCBI Taxonomy" id="378806"/>
    <lineage>
        <taxon>Bacteria</taxon>
        <taxon>Pseudomonadati</taxon>
        <taxon>Myxococcota</taxon>
        <taxon>Myxococcia</taxon>
        <taxon>Myxococcales</taxon>
        <taxon>Cystobacterineae</taxon>
        <taxon>Archangiaceae</taxon>
        <taxon>Stigmatella</taxon>
    </lineage>
</organism>
<dbReference type="InterPro" id="IPR011750">
    <property type="entry name" value="Gmx_para_CXXCG"/>
</dbReference>
<dbReference type="AlphaFoldDB" id="Q08W84"/>
<evidence type="ECO:0000313" key="1">
    <source>
        <dbReference type="EMBL" id="EAU64742.1"/>
    </source>
</evidence>
<name>Q08W84_STIAD</name>
<accession>Q08W84</accession>
<evidence type="ECO:0000313" key="2">
    <source>
        <dbReference type="Proteomes" id="UP000032702"/>
    </source>
</evidence>
<comment type="caution">
    <text evidence="1">The sequence shown here is derived from an EMBL/GenBank/DDBJ whole genome shotgun (WGS) entry which is preliminary data.</text>
</comment>
<reference evidence="1 2" key="1">
    <citation type="submission" date="2006-04" db="EMBL/GenBank/DDBJ databases">
        <authorList>
            <person name="Nierman W.C."/>
        </authorList>
    </citation>
    <scope>NUCLEOTIDE SEQUENCE [LARGE SCALE GENOMIC DNA]</scope>
    <source>
        <strain evidence="1 2">DW4/3-1</strain>
    </source>
</reference>
<gene>
    <name evidence="1" type="ORF">STIAU_2605</name>
</gene>